<evidence type="ECO:0000256" key="9">
    <source>
        <dbReference type="ARBA" id="ARBA00022989"/>
    </source>
</evidence>
<keyword evidence="4" id="KW-0645">Protease</keyword>
<gene>
    <name evidence="14" type="ORF">N866_07625</name>
</gene>
<keyword evidence="8" id="KW-0862">Zinc</keyword>
<feature type="transmembrane region" description="Helical" evidence="12">
    <location>
        <begin position="141"/>
        <end position="163"/>
    </location>
</feature>
<reference evidence="14 15" key="1">
    <citation type="submission" date="2014-01" db="EMBL/GenBank/DDBJ databases">
        <title>Actinotalea ferrariae CF5-4.</title>
        <authorList>
            <person name="Chen F."/>
            <person name="Li Y."/>
            <person name="Wang G."/>
        </authorList>
    </citation>
    <scope>NUCLEOTIDE SEQUENCE [LARGE SCALE GENOMIC DNA]</scope>
    <source>
        <strain evidence="14 15">CF5-4</strain>
    </source>
</reference>
<evidence type="ECO:0000256" key="10">
    <source>
        <dbReference type="ARBA" id="ARBA00023049"/>
    </source>
</evidence>
<dbReference type="GO" id="GO:0046872">
    <property type="term" value="F:metal ion binding"/>
    <property type="evidence" value="ECO:0007669"/>
    <property type="project" value="UniProtKB-KW"/>
</dbReference>
<feature type="transmembrane region" description="Helical" evidence="12">
    <location>
        <begin position="215"/>
        <end position="235"/>
    </location>
</feature>
<dbReference type="GO" id="GO:0006508">
    <property type="term" value="P:proteolysis"/>
    <property type="evidence" value="ECO:0007669"/>
    <property type="project" value="UniProtKB-KW"/>
</dbReference>
<evidence type="ECO:0000256" key="6">
    <source>
        <dbReference type="ARBA" id="ARBA00022723"/>
    </source>
</evidence>
<sequence length="390" mass="39171">MRATGRDGGTRGWVVARVAGAPVVVSPGWVLAAAVLTYLFAPTVRGLVAVSDVGSYVVAGVFVLLLLASVFLHELAHALMARRVGVPVQELAVTLLGGHTRMGAAAPSPGSSALVAVSGPVVNLVLGAVAWLLAAPAAPGGVAWLVLSAAALANVFVGAFNLVPGLPLDGGRVLEALVWRVTGDRVRGTVVAGWVGRLVAVGVLAWMLLRPLLQGVQVSLLSVVWAALVGAFLWSGADQAVRAARSERTVEALVVARLMRPAVGVPARGTVLDLDTALALADPGRATAGGPGQDGPPTHAFLQGLDGAVVGVVDATAVAAVPPALRATTPLSAVATPIPAGAVVPLALSGRRAVEVVAAVARLSPVLAVVDGSRPVGVLHPADVARALRR</sequence>
<dbReference type="Pfam" id="PF02163">
    <property type="entry name" value="Peptidase_M50"/>
    <property type="match status" value="2"/>
</dbReference>
<feature type="transmembrane region" description="Helical" evidence="12">
    <location>
        <begin position="12"/>
        <end position="41"/>
    </location>
</feature>
<keyword evidence="11 12" id="KW-0472">Membrane</keyword>
<feature type="transmembrane region" description="Helical" evidence="12">
    <location>
        <begin position="53"/>
        <end position="73"/>
    </location>
</feature>
<dbReference type="GO" id="GO:0008237">
    <property type="term" value="F:metallopeptidase activity"/>
    <property type="evidence" value="ECO:0007669"/>
    <property type="project" value="UniProtKB-KW"/>
</dbReference>
<keyword evidence="7" id="KW-0378">Hydrolase</keyword>
<feature type="transmembrane region" description="Helical" evidence="12">
    <location>
        <begin position="111"/>
        <end position="135"/>
    </location>
</feature>
<comment type="subcellular location">
    <subcellularLocation>
        <location evidence="2">Membrane</location>
        <topology evidence="2">Multi-pass membrane protein</topology>
    </subcellularLocation>
</comment>
<keyword evidence="9 12" id="KW-1133">Transmembrane helix</keyword>
<evidence type="ECO:0000256" key="2">
    <source>
        <dbReference type="ARBA" id="ARBA00004141"/>
    </source>
</evidence>
<dbReference type="GO" id="GO:0016020">
    <property type="term" value="C:membrane"/>
    <property type="evidence" value="ECO:0007669"/>
    <property type="project" value="UniProtKB-SubCell"/>
</dbReference>
<accession>A0A021VTV0</accession>
<evidence type="ECO:0000313" key="15">
    <source>
        <dbReference type="Proteomes" id="UP000019753"/>
    </source>
</evidence>
<dbReference type="EMBL" id="AXCW01000023">
    <property type="protein sequence ID" value="EYR64624.1"/>
    <property type="molecule type" value="Genomic_DNA"/>
</dbReference>
<comment type="similarity">
    <text evidence="3">Belongs to the peptidase M50B family.</text>
</comment>
<evidence type="ECO:0000256" key="11">
    <source>
        <dbReference type="ARBA" id="ARBA00023136"/>
    </source>
</evidence>
<dbReference type="PANTHER" id="PTHR39188:SF3">
    <property type="entry name" value="STAGE IV SPORULATION PROTEIN FB"/>
    <property type="match status" value="1"/>
</dbReference>
<feature type="transmembrane region" description="Helical" evidence="12">
    <location>
        <begin position="190"/>
        <end position="209"/>
    </location>
</feature>
<keyword evidence="5 12" id="KW-0812">Transmembrane</keyword>
<organism evidence="14 15">
    <name type="scientific">Actinotalea ferrariae CF5-4</name>
    <dbReference type="NCBI Taxonomy" id="948458"/>
    <lineage>
        <taxon>Bacteria</taxon>
        <taxon>Bacillati</taxon>
        <taxon>Actinomycetota</taxon>
        <taxon>Actinomycetes</taxon>
        <taxon>Micrococcales</taxon>
        <taxon>Cellulomonadaceae</taxon>
        <taxon>Actinotalea</taxon>
    </lineage>
</organism>
<evidence type="ECO:0000256" key="1">
    <source>
        <dbReference type="ARBA" id="ARBA00001947"/>
    </source>
</evidence>
<evidence type="ECO:0000259" key="13">
    <source>
        <dbReference type="Pfam" id="PF02163"/>
    </source>
</evidence>
<dbReference type="RefSeq" id="WP_034222798.1">
    <property type="nucleotide sequence ID" value="NZ_AXCW01000023.1"/>
</dbReference>
<dbReference type="InterPro" id="IPR008915">
    <property type="entry name" value="Peptidase_M50"/>
</dbReference>
<keyword evidence="10" id="KW-0482">Metalloprotease</keyword>
<keyword evidence="6" id="KW-0479">Metal-binding</keyword>
<evidence type="ECO:0000256" key="8">
    <source>
        <dbReference type="ARBA" id="ARBA00022833"/>
    </source>
</evidence>
<proteinExistence type="inferred from homology"/>
<evidence type="ECO:0000256" key="4">
    <source>
        <dbReference type="ARBA" id="ARBA00022670"/>
    </source>
</evidence>
<comment type="cofactor">
    <cofactor evidence="1">
        <name>Zn(2+)</name>
        <dbReference type="ChEBI" id="CHEBI:29105"/>
    </cofactor>
</comment>
<feature type="domain" description="Peptidase M50" evidence="13">
    <location>
        <begin position="62"/>
        <end position="134"/>
    </location>
</feature>
<name>A0A021VTV0_9CELL</name>
<evidence type="ECO:0000313" key="14">
    <source>
        <dbReference type="EMBL" id="EYR64624.1"/>
    </source>
</evidence>
<evidence type="ECO:0000256" key="7">
    <source>
        <dbReference type="ARBA" id="ARBA00022801"/>
    </source>
</evidence>
<dbReference type="PANTHER" id="PTHR39188">
    <property type="entry name" value="MEMBRANE-ASSOCIATED ZINC METALLOPROTEASE M50B"/>
    <property type="match status" value="1"/>
</dbReference>
<comment type="caution">
    <text evidence="14">The sequence shown here is derived from an EMBL/GenBank/DDBJ whole genome shotgun (WGS) entry which is preliminary data.</text>
</comment>
<evidence type="ECO:0000256" key="3">
    <source>
        <dbReference type="ARBA" id="ARBA00007931"/>
    </source>
</evidence>
<evidence type="ECO:0000256" key="12">
    <source>
        <dbReference type="SAM" id="Phobius"/>
    </source>
</evidence>
<protein>
    <submittedName>
        <fullName evidence="14">Peptidase M50</fullName>
    </submittedName>
</protein>
<dbReference type="Proteomes" id="UP000019753">
    <property type="component" value="Unassembled WGS sequence"/>
</dbReference>
<evidence type="ECO:0000256" key="5">
    <source>
        <dbReference type="ARBA" id="ARBA00022692"/>
    </source>
</evidence>
<keyword evidence="15" id="KW-1185">Reference proteome</keyword>
<feature type="domain" description="Peptidase M50" evidence="13">
    <location>
        <begin position="145"/>
        <end position="191"/>
    </location>
</feature>
<dbReference type="AlphaFoldDB" id="A0A021VTV0"/>